<protein>
    <recommendedName>
        <fullName evidence="10">Histidine kinase domain-containing protein</fullName>
    </recommendedName>
</protein>
<evidence type="ECO:0000259" key="7">
    <source>
        <dbReference type="PROSITE" id="PS50109"/>
    </source>
</evidence>
<dbReference type="GO" id="GO:0000155">
    <property type="term" value="F:phosphorelay sensor kinase activity"/>
    <property type="evidence" value="ECO:0007669"/>
    <property type="project" value="InterPro"/>
</dbReference>
<feature type="domain" description="Response regulatory" evidence="8">
    <location>
        <begin position="998"/>
        <end position="1143"/>
    </location>
</feature>
<evidence type="ECO:0000256" key="2">
    <source>
        <dbReference type="ARBA" id="ARBA00022679"/>
    </source>
</evidence>
<feature type="compositionally biased region" description="Basic and acidic residues" evidence="6">
    <location>
        <begin position="846"/>
        <end position="858"/>
    </location>
</feature>
<dbReference type="Gene3D" id="3.30.450.40">
    <property type="match status" value="1"/>
</dbReference>
<accession>A0A0G4EZI2</accession>
<evidence type="ECO:0000256" key="3">
    <source>
        <dbReference type="ARBA" id="ARBA00022777"/>
    </source>
</evidence>
<dbReference type="PROSITE" id="PS50109">
    <property type="entry name" value="HIS_KIN"/>
    <property type="match status" value="1"/>
</dbReference>
<evidence type="ECO:0000256" key="4">
    <source>
        <dbReference type="ARBA" id="ARBA00023012"/>
    </source>
</evidence>
<dbReference type="SMART" id="SM00387">
    <property type="entry name" value="HATPase_c"/>
    <property type="match status" value="1"/>
</dbReference>
<keyword evidence="3" id="KW-0418">Kinase</keyword>
<evidence type="ECO:0008006" key="10">
    <source>
        <dbReference type="Google" id="ProtNLM"/>
    </source>
</evidence>
<evidence type="ECO:0000256" key="5">
    <source>
        <dbReference type="PROSITE-ProRule" id="PRU00169"/>
    </source>
</evidence>
<dbReference type="SMART" id="SM00388">
    <property type="entry name" value="HisKA"/>
    <property type="match status" value="1"/>
</dbReference>
<gene>
    <name evidence="9" type="ORF">Cvel_14416</name>
</gene>
<dbReference type="VEuPathDB" id="CryptoDB:Cvel_14416"/>
<dbReference type="SMART" id="SM00448">
    <property type="entry name" value="REC"/>
    <property type="match status" value="1"/>
</dbReference>
<feature type="region of interest" description="Disordered" evidence="6">
    <location>
        <begin position="762"/>
        <end position="810"/>
    </location>
</feature>
<dbReference type="CDD" id="cd00082">
    <property type="entry name" value="HisKA"/>
    <property type="match status" value="1"/>
</dbReference>
<dbReference type="Gene3D" id="3.40.50.2300">
    <property type="match status" value="1"/>
</dbReference>
<dbReference type="InterPro" id="IPR036890">
    <property type="entry name" value="HATPase_C_sf"/>
</dbReference>
<proteinExistence type="predicted"/>
<feature type="region of interest" description="Disordered" evidence="6">
    <location>
        <begin position="826"/>
        <end position="992"/>
    </location>
</feature>
<feature type="domain" description="Histidine kinase" evidence="7">
    <location>
        <begin position="220"/>
        <end position="479"/>
    </location>
</feature>
<sequence length="1200" mass="129943">MADQSESSSSSSGSSSICAQNDLLDGSSSAEKQLLSAITKAHQAISSNHTLAEVLNGLLEQLVLLTRSKFGLIDEIKQDEVTRDPYLLTHALSDVSWNEKSKAFLSRGGEFRNLDSLLGLVLSSKEVIISDDARKDKRRGGKYRAPPGHPDVIAYIGIPIFFKGEFIGMAAFANRPGGYAQSHVKALEPFLTTCAVCICSHRAHELHSQMQLQRGTFMANVSHEMRTPLNGILGMCEVLEQMGPSAEQQECIQTIAASGGELLRLVENTLQLSRMSTGAQGVTLVETDLVVLLQSCIDMVAAQAYKKNLPISLEVARHLPRKVLVDRQLLMQAVVVLLANAVKFTETGGIRLICLEESPSNRPRLVGTLEDPPVELGDINSPSNPMQHSYHTLVWDGKQENISMRITVEDTGMGIPHTHVNSVFDDFLQVDFGKTREYGGAGLGLAIAKNIARTLKGGVSCESEPGVGSRFSLFLPVTPVTKSAWGPGPIRMSACGVKSSVLTKNLDPWTTSTLQCALGKLGIQLSALDEQWSRCKSASVQGGVSQRIHSGGGSFIPLFVVGQLSAEDFSSLSLDTLGERLGDLWDEARLATGLSPDKMRCAPALLLAPLTHIAELRALLAVNCRTSPPATSTGESARGDAPCGSSQEQGAVSPDLVQEERGTLTCRRSFQRRRRNGSSEKVLSDAAAVLAPPFPFDGREFAMVGSLALPVNFSSLFVLVDHLSLAQEEAQAVLNAQCPTARAGTRSRSAIGVTFYQQTASTRRAIPTAQGQEGKREEQTAASMPMPVLQPEAASAPPQPRKGSVRGRGQLSDLRTMWRLWLLHPRSSDKTHSSSHKRPSHQVNEVGERECVREEGRENGAPLRVLGGSAAAAGGRARAELRHGGSCRHFPRGEGEGDGGRGVSSEGQPEKDSKVGAAALAASGTGRRSSHSGRRVSFSADKQQQHPTADSPKPYSPPQQSSRSRSASIALSQQTRSSPVRPRGCLRSMDQEDTPEIHMLVVDDTEINRMVAGTMIHQLGLSREADFAENGLQAVNRTTELLDLGTLRWEKGDRLVILMDVHMPQMDGMEATRQIRGLQKERGLRVEEEDEDEEEGGNPIFIFGVSASWSEEYVALASEAGMNDFLAKPLTMQKLRELLERVKSEQRISKQVLLATHTHHNAVTPSRSPGPVLNRSTSNVCDSIRRTSRQALLNSARREL</sequence>
<dbReference type="Gene3D" id="1.10.287.130">
    <property type="match status" value="1"/>
</dbReference>
<evidence type="ECO:0000259" key="8">
    <source>
        <dbReference type="PROSITE" id="PS50110"/>
    </source>
</evidence>
<dbReference type="PANTHER" id="PTHR45339:SF1">
    <property type="entry name" value="HYBRID SIGNAL TRANSDUCTION HISTIDINE KINASE J"/>
    <property type="match status" value="1"/>
</dbReference>
<dbReference type="AlphaFoldDB" id="A0A0G4EZI2"/>
<feature type="region of interest" description="Disordered" evidence="6">
    <location>
        <begin position="629"/>
        <end position="658"/>
    </location>
</feature>
<dbReference type="SUPFAM" id="SSF55874">
    <property type="entry name" value="ATPase domain of HSP90 chaperone/DNA topoisomerase II/histidine kinase"/>
    <property type="match status" value="1"/>
</dbReference>
<dbReference type="InterPro" id="IPR036097">
    <property type="entry name" value="HisK_dim/P_sf"/>
</dbReference>
<dbReference type="InterPro" id="IPR004358">
    <property type="entry name" value="Sig_transdc_His_kin-like_C"/>
</dbReference>
<dbReference type="InterPro" id="IPR003661">
    <property type="entry name" value="HisK_dim/P_dom"/>
</dbReference>
<dbReference type="Pfam" id="PF02518">
    <property type="entry name" value="HATPase_c"/>
    <property type="match status" value="1"/>
</dbReference>
<evidence type="ECO:0000313" key="9">
    <source>
        <dbReference type="EMBL" id="CEM04826.1"/>
    </source>
</evidence>
<name>A0A0G4EZI2_9ALVE</name>
<dbReference type="InterPro" id="IPR011006">
    <property type="entry name" value="CheY-like_superfamily"/>
</dbReference>
<dbReference type="EMBL" id="CDMZ01000028">
    <property type="protein sequence ID" value="CEM04826.1"/>
    <property type="molecule type" value="Genomic_DNA"/>
</dbReference>
<feature type="compositionally biased region" description="Low complexity" evidence="6">
    <location>
        <begin position="958"/>
        <end position="974"/>
    </location>
</feature>
<dbReference type="Pfam" id="PF00512">
    <property type="entry name" value="HisKA"/>
    <property type="match status" value="1"/>
</dbReference>
<dbReference type="InterPro" id="IPR005467">
    <property type="entry name" value="His_kinase_dom"/>
</dbReference>
<dbReference type="SUPFAM" id="SSF47384">
    <property type="entry name" value="Homodimeric domain of signal transducing histidine kinase"/>
    <property type="match status" value="1"/>
</dbReference>
<dbReference type="CDD" id="cd17546">
    <property type="entry name" value="REC_hyHK_CKI1_RcsC-like"/>
    <property type="match status" value="1"/>
</dbReference>
<evidence type="ECO:0000256" key="6">
    <source>
        <dbReference type="SAM" id="MobiDB-lite"/>
    </source>
</evidence>
<evidence type="ECO:0000256" key="1">
    <source>
        <dbReference type="ARBA" id="ARBA00022553"/>
    </source>
</evidence>
<organism evidence="9">
    <name type="scientific">Chromera velia CCMP2878</name>
    <dbReference type="NCBI Taxonomy" id="1169474"/>
    <lineage>
        <taxon>Eukaryota</taxon>
        <taxon>Sar</taxon>
        <taxon>Alveolata</taxon>
        <taxon>Colpodellida</taxon>
        <taxon>Chromeraceae</taxon>
        <taxon>Chromera</taxon>
    </lineage>
</organism>
<keyword evidence="2" id="KW-0808">Transferase</keyword>
<dbReference type="SUPFAM" id="SSF52172">
    <property type="entry name" value="CheY-like"/>
    <property type="match status" value="1"/>
</dbReference>
<reference evidence="9" key="1">
    <citation type="submission" date="2014-11" db="EMBL/GenBank/DDBJ databases">
        <authorList>
            <person name="Otto D Thomas"/>
            <person name="Naeem Raeece"/>
        </authorList>
    </citation>
    <scope>NUCLEOTIDE SEQUENCE</scope>
</reference>
<dbReference type="PROSITE" id="PS50110">
    <property type="entry name" value="RESPONSE_REGULATORY"/>
    <property type="match status" value="1"/>
</dbReference>
<dbReference type="InterPro" id="IPR003594">
    <property type="entry name" value="HATPase_dom"/>
</dbReference>
<feature type="compositionally biased region" description="Low complexity" evidence="6">
    <location>
        <begin position="859"/>
        <end position="876"/>
    </location>
</feature>
<keyword evidence="1 5" id="KW-0597">Phosphoprotein</keyword>
<keyword evidence="4" id="KW-0902">Two-component regulatory system</keyword>
<feature type="modified residue" description="4-aspartylphosphate" evidence="5">
    <location>
        <position position="1060"/>
    </location>
</feature>
<dbReference type="Pfam" id="PF13185">
    <property type="entry name" value="GAF_2"/>
    <property type="match status" value="1"/>
</dbReference>
<dbReference type="InterPro" id="IPR003018">
    <property type="entry name" value="GAF"/>
</dbReference>
<dbReference type="SUPFAM" id="SSF55781">
    <property type="entry name" value="GAF domain-like"/>
    <property type="match status" value="1"/>
</dbReference>
<dbReference type="PANTHER" id="PTHR45339">
    <property type="entry name" value="HYBRID SIGNAL TRANSDUCTION HISTIDINE KINASE J"/>
    <property type="match status" value="1"/>
</dbReference>
<dbReference type="InterPro" id="IPR001789">
    <property type="entry name" value="Sig_transdc_resp-reg_receiver"/>
</dbReference>
<dbReference type="Gene3D" id="3.30.565.10">
    <property type="entry name" value="Histidine kinase-like ATPase, C-terminal domain"/>
    <property type="match status" value="1"/>
</dbReference>
<dbReference type="Pfam" id="PF00072">
    <property type="entry name" value="Response_reg"/>
    <property type="match status" value="1"/>
</dbReference>
<dbReference type="PRINTS" id="PR00344">
    <property type="entry name" value="BCTRLSENSOR"/>
</dbReference>
<dbReference type="InterPro" id="IPR029016">
    <property type="entry name" value="GAF-like_dom_sf"/>
</dbReference>